<dbReference type="SUPFAM" id="SSF52540">
    <property type="entry name" value="P-loop containing nucleoside triphosphate hydrolases"/>
    <property type="match status" value="1"/>
</dbReference>
<reference evidence="4 5" key="1">
    <citation type="submission" date="2019-02" db="EMBL/GenBank/DDBJ databases">
        <title>Deep-cultivation of Planctomycetes and their phenomic and genomic characterization uncovers novel biology.</title>
        <authorList>
            <person name="Wiegand S."/>
            <person name="Jogler M."/>
            <person name="Boedeker C."/>
            <person name="Pinto D."/>
            <person name="Vollmers J."/>
            <person name="Rivas-Marin E."/>
            <person name="Kohn T."/>
            <person name="Peeters S.H."/>
            <person name="Heuer A."/>
            <person name="Rast P."/>
            <person name="Oberbeckmann S."/>
            <person name="Bunk B."/>
            <person name="Jeske O."/>
            <person name="Meyerdierks A."/>
            <person name="Storesund J.E."/>
            <person name="Kallscheuer N."/>
            <person name="Luecker S."/>
            <person name="Lage O.M."/>
            <person name="Pohl T."/>
            <person name="Merkel B.J."/>
            <person name="Hornburger P."/>
            <person name="Mueller R.-W."/>
            <person name="Bruemmer F."/>
            <person name="Labrenz M."/>
            <person name="Spormann A.M."/>
            <person name="Op den Camp H."/>
            <person name="Overmann J."/>
            <person name="Amann R."/>
            <person name="Jetten M.S.M."/>
            <person name="Mascher T."/>
            <person name="Medema M.H."/>
            <person name="Devos D.P."/>
            <person name="Kaster A.-K."/>
            <person name="Ovreas L."/>
            <person name="Rohde M."/>
            <person name="Galperin M.Y."/>
            <person name="Jogler C."/>
        </authorList>
    </citation>
    <scope>NUCLEOTIDE SEQUENCE [LARGE SCALE GENOMIC DNA]</scope>
    <source>
        <strain evidence="4 5">Mal4</strain>
    </source>
</reference>
<dbReference type="CDD" id="cd01026">
    <property type="entry name" value="TOPRIM_OLD"/>
    <property type="match status" value="1"/>
</dbReference>
<dbReference type="InterPro" id="IPR027417">
    <property type="entry name" value="P-loop_NTPase"/>
</dbReference>
<dbReference type="Gene3D" id="3.40.50.300">
    <property type="entry name" value="P-loop containing nucleotide triphosphate hydrolases"/>
    <property type="match status" value="1"/>
</dbReference>
<organism evidence="4 5">
    <name type="scientific">Maioricimonas rarisocia</name>
    <dbReference type="NCBI Taxonomy" id="2528026"/>
    <lineage>
        <taxon>Bacteria</taxon>
        <taxon>Pseudomonadati</taxon>
        <taxon>Planctomycetota</taxon>
        <taxon>Planctomycetia</taxon>
        <taxon>Planctomycetales</taxon>
        <taxon>Planctomycetaceae</taxon>
        <taxon>Maioricimonas</taxon>
    </lineage>
</organism>
<dbReference type="KEGG" id="mri:Mal4_28450"/>
<keyword evidence="5" id="KW-1185">Reference proteome</keyword>
<evidence type="ECO:0000313" key="4">
    <source>
        <dbReference type="EMBL" id="QDU38516.1"/>
    </source>
</evidence>
<evidence type="ECO:0000259" key="2">
    <source>
        <dbReference type="Pfam" id="PF13175"/>
    </source>
</evidence>
<dbReference type="PANTHER" id="PTHR43581">
    <property type="entry name" value="ATP/GTP PHOSPHATASE"/>
    <property type="match status" value="1"/>
</dbReference>
<dbReference type="AlphaFoldDB" id="A0A517Z7R3"/>
<dbReference type="OrthoDB" id="308933at2"/>
<sequence>MPKNPAVGLKLGRQWLATREGTCRHCGLPRFAHAGEHRVRCPRDEEELLAVDSTLGSLLDEWRAIVQPVNDFHEYLQREGRRALKRSEEIPPGLDSRPLQQEMLGEIRCFREHMIEVADRLAERELDRRKRKGRAARPQPQGRPLSDGNLNHAAVPVPARSAGEGICTLTSRDREGAEGASTDTPVCHGLCRCPLPATSAVSRLSCSTLPSLLSAPQALTIDAGAGSCTMAESVGHAGLLILSGTSSVAAPPRQPESDLATFLRARRLGRSGLNHQERTPTGPDDRVQVQRVRTSPGGEGLRRRAASELSAVQSPADRSGCRTTSPASLPQRYGEHAPMKLACAQIRNFRRLEDVSIIFDESETVFVGPNNSGKTSAADVFRHFVKSREFSIHDFSVSQLDSFNQFARGELDESDLPAIELDLWFAITPQTQFGRVGMLLPDVEQDYNKVGIRLRFCVNDPEELKESYESRCAPGRGAPTKELTEYLEEADAVRRHFSISYSALSGDTEPPHVHPLSPEQGRRLVAQLVRVEFVDAQRNIDDHERTGTTRLSNVFDRYYKRYLDQATTAHEATDLVVQHNVDLTLHYERVFKELLDVIGSLGVPSAADRSPKLVSNLVPESVLGGNAVLTYVDQKREHSLPEKYCGLGVKNLIYLAVTICDLHLDWINTSANRPLLLILFVEEPEVHLHAQAQQTFITNVRKILQKNAREHDGRAEAPQIVVTTHSSHILDAVEFPLVRYFRRCRSRDESATTTTLSASTVLDLGQFSPEGASIVENATVAGTTTPGGDENGTRRATSAVRQDTLRFLRRYMRLTHCDLFFADAAILVEGTVEKLLMPEMIARCAPLLQDRYITVLEVGGAFAHRFEELLRFLAIPFLVITDVDSVKATGRRTACRADAVGAKTSNAALRHYLRTDYVSDLNNRTIDERTIAEGAGCVVYQRPTPVNAGGESEAMHGRTFEEAFVYENLRHYRDGDVEFPGVVMFNGNLGRIHQRVFDAVKSQNFKKAEFALSVLASEADWRTPEYISEGLEWLQDKLRGRSGVASEENGR</sequence>
<feature type="region of interest" description="Disordered" evidence="1">
    <location>
        <begin position="128"/>
        <end position="153"/>
    </location>
</feature>
<accession>A0A517Z7R3</accession>
<protein>
    <submittedName>
        <fullName evidence="4">Uncharacterized protein</fullName>
    </submittedName>
</protein>
<feature type="region of interest" description="Disordered" evidence="1">
    <location>
        <begin position="294"/>
        <end position="332"/>
    </location>
</feature>
<name>A0A517Z7R3_9PLAN</name>
<dbReference type="EMBL" id="CP036275">
    <property type="protein sequence ID" value="QDU38516.1"/>
    <property type="molecule type" value="Genomic_DNA"/>
</dbReference>
<evidence type="ECO:0000313" key="5">
    <source>
        <dbReference type="Proteomes" id="UP000320496"/>
    </source>
</evidence>
<dbReference type="PANTHER" id="PTHR43581:SF2">
    <property type="entry name" value="EXCINUCLEASE ATPASE SUBUNIT"/>
    <property type="match status" value="1"/>
</dbReference>
<dbReference type="InterPro" id="IPR041685">
    <property type="entry name" value="AAA_GajA/Old/RecF-like"/>
</dbReference>
<evidence type="ECO:0000256" key="1">
    <source>
        <dbReference type="SAM" id="MobiDB-lite"/>
    </source>
</evidence>
<dbReference type="Proteomes" id="UP000320496">
    <property type="component" value="Chromosome"/>
</dbReference>
<evidence type="ECO:0000259" key="3">
    <source>
        <dbReference type="Pfam" id="PF20469"/>
    </source>
</evidence>
<feature type="domain" description="OLD protein-like TOPRIM" evidence="3">
    <location>
        <begin position="820"/>
        <end position="884"/>
    </location>
</feature>
<proteinExistence type="predicted"/>
<feature type="domain" description="Endonuclease GajA/Old nuclease/RecF-like AAA" evidence="2">
    <location>
        <begin position="339"/>
        <end position="729"/>
    </location>
</feature>
<dbReference type="InterPro" id="IPR051396">
    <property type="entry name" value="Bact_Antivir_Def_Nuclease"/>
</dbReference>
<dbReference type="RefSeq" id="WP_145369790.1">
    <property type="nucleotide sequence ID" value="NZ_CP036275.1"/>
</dbReference>
<dbReference type="InterPro" id="IPR034139">
    <property type="entry name" value="TOPRIM_OLD"/>
</dbReference>
<dbReference type="Pfam" id="PF13175">
    <property type="entry name" value="AAA_15"/>
    <property type="match status" value="1"/>
</dbReference>
<gene>
    <name evidence="4" type="ORF">Mal4_28450</name>
</gene>
<dbReference type="Pfam" id="PF20469">
    <property type="entry name" value="OLD-like_TOPRIM"/>
    <property type="match status" value="1"/>
</dbReference>